<proteinExistence type="predicted"/>
<dbReference type="InterPro" id="IPR029068">
    <property type="entry name" value="Glyas_Bleomycin-R_OHBP_Dase"/>
</dbReference>
<name>A0ABS8DLD5_9FIRM</name>
<dbReference type="Gene3D" id="3.10.180.10">
    <property type="entry name" value="2,3-Dihydroxybiphenyl 1,2-Dioxygenase, domain 1"/>
    <property type="match status" value="1"/>
</dbReference>
<dbReference type="Pfam" id="PF12681">
    <property type="entry name" value="Glyoxalase_2"/>
    <property type="match status" value="1"/>
</dbReference>
<feature type="domain" description="Glyoxalase-like" evidence="1">
    <location>
        <begin position="6"/>
        <end position="120"/>
    </location>
</feature>
<accession>A0ABS8DLD5</accession>
<protein>
    <submittedName>
        <fullName evidence="2">Glyoxalase</fullName>
    </submittedName>
</protein>
<gene>
    <name evidence="2" type="ORF">LIZ65_18195</name>
</gene>
<reference evidence="2 3" key="1">
    <citation type="submission" date="2021-10" db="EMBL/GenBank/DDBJ databases">
        <title>Collection of gut derived symbiotic bacterial strains cultured from healthy donors.</title>
        <authorList>
            <person name="Lin H."/>
            <person name="Littmann E."/>
            <person name="Kohout C."/>
            <person name="Pamer E.G."/>
        </authorList>
    </citation>
    <scope>NUCLEOTIDE SEQUENCE [LARGE SCALE GENOMIC DNA]</scope>
    <source>
        <strain evidence="2 3">DFI.1.165</strain>
    </source>
</reference>
<evidence type="ECO:0000313" key="2">
    <source>
        <dbReference type="EMBL" id="MCB7389219.1"/>
    </source>
</evidence>
<dbReference type="EMBL" id="JAJCIS010000020">
    <property type="protein sequence ID" value="MCB7389219.1"/>
    <property type="molecule type" value="Genomic_DNA"/>
</dbReference>
<organism evidence="2 3">
    <name type="scientific">Bariatricus massiliensis</name>
    <dbReference type="NCBI Taxonomy" id="1745713"/>
    <lineage>
        <taxon>Bacteria</taxon>
        <taxon>Bacillati</taxon>
        <taxon>Bacillota</taxon>
        <taxon>Clostridia</taxon>
        <taxon>Lachnospirales</taxon>
        <taxon>Lachnospiraceae</taxon>
        <taxon>Bariatricus</taxon>
    </lineage>
</organism>
<evidence type="ECO:0000313" key="3">
    <source>
        <dbReference type="Proteomes" id="UP001299546"/>
    </source>
</evidence>
<sequence>MQYEGVCIAVKDVNLSKKFYQELFNLEVFQDYGINVSFGGLSLQQEFDWLVGIPKESILEKAHNMELYFEEDDFDGFIAKLGLRGDIEYIGEGVKEASWGQRSIRFYDLDGHIIEVGENMKVVVKRFLDSGMSMEETSKRMDVSIPDLETLLRS</sequence>
<evidence type="ECO:0000259" key="1">
    <source>
        <dbReference type="Pfam" id="PF12681"/>
    </source>
</evidence>
<dbReference type="Proteomes" id="UP001299546">
    <property type="component" value="Unassembled WGS sequence"/>
</dbReference>
<dbReference type="InterPro" id="IPR025870">
    <property type="entry name" value="Glyoxalase-like_dom"/>
</dbReference>
<dbReference type="RefSeq" id="WP_066734411.1">
    <property type="nucleotide sequence ID" value="NZ_JAJCIQ010000019.1"/>
</dbReference>
<dbReference type="SUPFAM" id="SSF54593">
    <property type="entry name" value="Glyoxalase/Bleomycin resistance protein/Dihydroxybiphenyl dioxygenase"/>
    <property type="match status" value="1"/>
</dbReference>
<keyword evidence="3" id="KW-1185">Reference proteome</keyword>
<comment type="caution">
    <text evidence="2">The sequence shown here is derived from an EMBL/GenBank/DDBJ whole genome shotgun (WGS) entry which is preliminary data.</text>
</comment>